<dbReference type="PANTHER" id="PTHR11654">
    <property type="entry name" value="OLIGOPEPTIDE TRANSPORTER-RELATED"/>
    <property type="match status" value="1"/>
</dbReference>
<accession>A0A2T8IK44</accession>
<gene>
    <name evidence="7" type="ORF">PAHAL_5G159800</name>
</gene>
<dbReference type="EMBL" id="CM008050">
    <property type="protein sequence ID" value="PVH38045.1"/>
    <property type="molecule type" value="Genomic_DNA"/>
</dbReference>
<dbReference type="Gramene" id="PVH38045">
    <property type="protein sequence ID" value="PVH38045"/>
    <property type="gene ID" value="PAHAL_5G159800"/>
</dbReference>
<feature type="transmembrane region" description="Helical" evidence="6">
    <location>
        <begin position="542"/>
        <end position="565"/>
    </location>
</feature>
<keyword evidence="3 6" id="KW-0812">Transmembrane</keyword>
<evidence type="ECO:0000256" key="1">
    <source>
        <dbReference type="ARBA" id="ARBA00004141"/>
    </source>
</evidence>
<keyword evidence="5 6" id="KW-0472">Membrane</keyword>
<sequence>MEHEEMSKVSEAKIKTDSISMDQSKVSEANNGGVDHSMVETRVVGGNTYEVIEGKVDWRGRPALRGRHGGVGNSFFILANFGLENMASLSLAVNLILYFMFVMHIDLAEASNLLTNYMGTSYMVAVLISVFADVFVGRYMTVIISSLIELVGLLLLMLQARSDRLKPPSCRYPVDPTCQRVHGGNEVHLYLALYLIAIGSAGIKAALPAHCADQFDEKHPEEKLQMSSCFNWLLLSLCTGGAISVTVFVYIQQYKGWDRGFAAAAGVMGLAVIVFIAGMPRYRLATVQGSSALTEIFQVYVAAFRNRNLPLPENPDELYEISRSKASPDTEFVAHRDKPFRFLDRAAIVQTPKDAAPNPWRQCRVTQVEHAKTVLAMVPIFCSAIIMGTCLAQLQTFSIGQGNTMDNWLGKHFQMPVASLPIIPLAMLILAVPIYERLFVPFARRLTGLPTGITYLQRVGVGLVLSIVSMAIAAAVEVRRKKVVARHGMVDMIPGHDYLPMSCFWLAPQFGVFGIADMFTYVGLMEFFYSQAPRALKSMSSSFLWCSLSFGYFMSTIIVQAVNAATKGATASGGWLASKNINRDRLDLFFWLLAVLSTLNFFNYLFWASWYKYKPAVPQPEQQQQQQQQQQEV</sequence>
<keyword evidence="4 6" id="KW-1133">Transmembrane helix</keyword>
<evidence type="ECO:0000256" key="4">
    <source>
        <dbReference type="ARBA" id="ARBA00022989"/>
    </source>
</evidence>
<dbReference type="GO" id="GO:0016020">
    <property type="term" value="C:membrane"/>
    <property type="evidence" value="ECO:0007669"/>
    <property type="project" value="UniProtKB-SubCell"/>
</dbReference>
<reference evidence="7" key="1">
    <citation type="submission" date="2018-04" db="EMBL/GenBank/DDBJ databases">
        <title>WGS assembly of Panicum hallii.</title>
        <authorList>
            <person name="Lovell J."/>
            <person name="Jenkins J."/>
            <person name="Lowry D."/>
            <person name="Mamidi S."/>
            <person name="Sreedasyam A."/>
            <person name="Weng X."/>
            <person name="Barry K."/>
            <person name="Bonette J."/>
            <person name="Campitelli B."/>
            <person name="Daum C."/>
            <person name="Gordon S."/>
            <person name="Gould B."/>
            <person name="Lipzen A."/>
            <person name="Macqueen A."/>
            <person name="Palacio-Mejia J."/>
            <person name="Plott C."/>
            <person name="Shakirov E."/>
            <person name="Shu S."/>
            <person name="Yoshinaga Y."/>
            <person name="Zane M."/>
            <person name="Rokhsar D."/>
            <person name="Grimwood J."/>
            <person name="Schmutz J."/>
            <person name="Juenger T."/>
        </authorList>
    </citation>
    <scope>NUCLEOTIDE SEQUENCE [LARGE SCALE GENOMIC DNA]</scope>
    <source>
        <strain evidence="7">FIL2</strain>
    </source>
</reference>
<protein>
    <submittedName>
        <fullName evidence="7">Uncharacterized protein</fullName>
    </submittedName>
</protein>
<comment type="similarity">
    <text evidence="2">Belongs to the major facilitator superfamily. Proton-dependent oligopeptide transporter (POT/PTR) (TC 2.A.17) family.</text>
</comment>
<feature type="transmembrane region" description="Helical" evidence="6">
    <location>
        <begin position="586"/>
        <end position="607"/>
    </location>
</feature>
<feature type="transmembrane region" description="Helical" evidence="6">
    <location>
        <begin position="498"/>
        <end position="522"/>
    </location>
</feature>
<evidence type="ECO:0000256" key="3">
    <source>
        <dbReference type="ARBA" id="ARBA00022692"/>
    </source>
</evidence>
<dbReference type="InterPro" id="IPR000109">
    <property type="entry name" value="POT_fam"/>
</dbReference>
<dbReference type="Gene3D" id="1.20.1250.20">
    <property type="entry name" value="MFS general substrate transporter like domains"/>
    <property type="match status" value="1"/>
</dbReference>
<feature type="transmembrane region" description="Helical" evidence="6">
    <location>
        <begin position="415"/>
        <end position="435"/>
    </location>
</feature>
<dbReference type="GO" id="GO:0022857">
    <property type="term" value="F:transmembrane transporter activity"/>
    <property type="evidence" value="ECO:0007669"/>
    <property type="project" value="InterPro"/>
</dbReference>
<evidence type="ECO:0000256" key="6">
    <source>
        <dbReference type="SAM" id="Phobius"/>
    </source>
</evidence>
<feature type="transmembrane region" description="Helical" evidence="6">
    <location>
        <begin position="113"/>
        <end position="132"/>
    </location>
</feature>
<dbReference type="Proteomes" id="UP000243499">
    <property type="component" value="Chromosome 5"/>
</dbReference>
<organism evidence="7">
    <name type="scientific">Panicum hallii</name>
    <dbReference type="NCBI Taxonomy" id="206008"/>
    <lineage>
        <taxon>Eukaryota</taxon>
        <taxon>Viridiplantae</taxon>
        <taxon>Streptophyta</taxon>
        <taxon>Embryophyta</taxon>
        <taxon>Tracheophyta</taxon>
        <taxon>Spermatophyta</taxon>
        <taxon>Magnoliopsida</taxon>
        <taxon>Liliopsida</taxon>
        <taxon>Poales</taxon>
        <taxon>Poaceae</taxon>
        <taxon>PACMAD clade</taxon>
        <taxon>Panicoideae</taxon>
        <taxon>Panicodae</taxon>
        <taxon>Paniceae</taxon>
        <taxon>Panicinae</taxon>
        <taxon>Panicum</taxon>
        <taxon>Panicum sect. Panicum</taxon>
    </lineage>
</organism>
<feature type="transmembrane region" description="Helical" evidence="6">
    <location>
        <begin position="260"/>
        <end position="279"/>
    </location>
</feature>
<dbReference type="InterPro" id="IPR036259">
    <property type="entry name" value="MFS_trans_sf"/>
</dbReference>
<dbReference type="SUPFAM" id="SSF103473">
    <property type="entry name" value="MFS general substrate transporter"/>
    <property type="match status" value="1"/>
</dbReference>
<name>A0A2T8IK44_9POAL</name>
<evidence type="ECO:0000313" key="7">
    <source>
        <dbReference type="EMBL" id="PVH38045.1"/>
    </source>
</evidence>
<comment type="subcellular location">
    <subcellularLocation>
        <location evidence="1">Membrane</location>
        <topology evidence="1">Multi-pass membrane protein</topology>
    </subcellularLocation>
</comment>
<feature type="transmembrane region" description="Helical" evidence="6">
    <location>
        <begin position="75"/>
        <end position="101"/>
    </location>
</feature>
<feature type="transmembrane region" description="Helical" evidence="6">
    <location>
        <begin position="455"/>
        <end position="478"/>
    </location>
</feature>
<dbReference type="AlphaFoldDB" id="A0A2T8IK44"/>
<dbReference type="Pfam" id="PF00854">
    <property type="entry name" value="PTR2"/>
    <property type="match status" value="1"/>
</dbReference>
<feature type="transmembrane region" description="Helical" evidence="6">
    <location>
        <begin position="374"/>
        <end position="394"/>
    </location>
</feature>
<feature type="transmembrane region" description="Helical" evidence="6">
    <location>
        <begin position="230"/>
        <end position="251"/>
    </location>
</feature>
<evidence type="ECO:0000256" key="5">
    <source>
        <dbReference type="ARBA" id="ARBA00023136"/>
    </source>
</evidence>
<feature type="transmembrane region" description="Helical" evidence="6">
    <location>
        <begin position="138"/>
        <end position="158"/>
    </location>
</feature>
<evidence type="ECO:0000256" key="2">
    <source>
        <dbReference type="ARBA" id="ARBA00005982"/>
    </source>
</evidence>
<proteinExistence type="inferred from homology"/>
<feature type="transmembrane region" description="Helical" evidence="6">
    <location>
        <begin position="189"/>
        <end position="210"/>
    </location>
</feature>